<gene>
    <name evidence="1" type="ORF">BISA_1378</name>
</gene>
<comment type="caution">
    <text evidence="1">The sequence shown here is derived from an EMBL/GenBank/DDBJ whole genome shotgun (WGS) entry which is preliminary data.</text>
</comment>
<dbReference type="STRING" id="1437607.BISA_1378"/>
<name>A0A087DCG2_9BIFI</name>
<organism evidence="1 2">
    <name type="scientific">Bifidobacterium saguini DSM 23967</name>
    <dbReference type="NCBI Taxonomy" id="1437607"/>
    <lineage>
        <taxon>Bacteria</taxon>
        <taxon>Bacillati</taxon>
        <taxon>Actinomycetota</taxon>
        <taxon>Actinomycetes</taxon>
        <taxon>Bifidobacteriales</taxon>
        <taxon>Bifidobacteriaceae</taxon>
        <taxon>Bifidobacterium</taxon>
    </lineage>
</organism>
<dbReference type="Proteomes" id="UP000029066">
    <property type="component" value="Unassembled WGS sequence"/>
</dbReference>
<evidence type="ECO:0000313" key="2">
    <source>
        <dbReference type="Proteomes" id="UP000029066"/>
    </source>
</evidence>
<proteinExistence type="predicted"/>
<evidence type="ECO:0000313" key="1">
    <source>
        <dbReference type="EMBL" id="KFI93212.1"/>
    </source>
</evidence>
<dbReference type="AlphaFoldDB" id="A0A087DCG2"/>
<accession>A0A087DCG2</accession>
<protein>
    <submittedName>
        <fullName evidence="1">Uncharacterized protein</fullName>
    </submittedName>
</protein>
<dbReference type="EMBL" id="JGZN01000006">
    <property type="protein sequence ID" value="KFI93212.1"/>
    <property type="molecule type" value="Genomic_DNA"/>
</dbReference>
<sequence length="137" mass="15712">MALTYITYKCGHEDRIQIYGTNVHGERDRKAAWYNTIDCPECRKANAARWCAEHGCAPLEGSPKQVAWAETIRFEAIAGLETLYEEMQANNPPETVSENARSVIRQAKGETRAVWWIDNRDTPSVREAASHYRDNRR</sequence>
<reference evidence="1 2" key="1">
    <citation type="submission" date="2014-03" db="EMBL/GenBank/DDBJ databases">
        <title>Genomics of Bifidobacteria.</title>
        <authorList>
            <person name="Ventura M."/>
            <person name="Milani C."/>
            <person name="Lugli G.A."/>
        </authorList>
    </citation>
    <scope>NUCLEOTIDE SEQUENCE [LARGE SCALE GENOMIC DNA]</scope>
    <source>
        <strain evidence="1 2">DSM 23967</strain>
    </source>
</reference>